<feature type="domain" description="Rod shape-determining protein MreC beta-barrel core" evidence="6">
    <location>
        <begin position="124"/>
        <end position="268"/>
    </location>
</feature>
<dbReference type="PANTHER" id="PTHR34138:SF1">
    <property type="entry name" value="CELL SHAPE-DETERMINING PROTEIN MREC"/>
    <property type="match status" value="1"/>
</dbReference>
<proteinExistence type="inferred from homology"/>
<comment type="similarity">
    <text evidence="1">Belongs to the MreC family.</text>
</comment>
<dbReference type="Gene3D" id="2.40.10.350">
    <property type="entry name" value="Rod shape-determining protein MreC, domain 2"/>
    <property type="match status" value="1"/>
</dbReference>
<dbReference type="Proteomes" id="UP000177693">
    <property type="component" value="Unassembled WGS sequence"/>
</dbReference>
<evidence type="ECO:0000256" key="1">
    <source>
        <dbReference type="ARBA" id="ARBA00009369"/>
    </source>
</evidence>
<evidence type="ECO:0000313" key="8">
    <source>
        <dbReference type="Proteomes" id="UP000177693"/>
    </source>
</evidence>
<keyword evidence="5" id="KW-0472">Membrane</keyword>
<reference evidence="7 8" key="1">
    <citation type="journal article" date="2016" name="Nat. Commun.">
        <title>Thousands of microbial genomes shed light on interconnected biogeochemical processes in an aquifer system.</title>
        <authorList>
            <person name="Anantharaman K."/>
            <person name="Brown C.T."/>
            <person name="Hug L.A."/>
            <person name="Sharon I."/>
            <person name="Castelle C.J."/>
            <person name="Probst A.J."/>
            <person name="Thomas B.C."/>
            <person name="Singh A."/>
            <person name="Wilkins M.J."/>
            <person name="Karaoz U."/>
            <person name="Brodie E.L."/>
            <person name="Williams K.H."/>
            <person name="Hubbard S.S."/>
            <person name="Banfield J.F."/>
        </authorList>
    </citation>
    <scope>NUCLEOTIDE SEQUENCE [LARGE SCALE GENOMIC DNA]</scope>
</reference>
<dbReference type="Pfam" id="PF04085">
    <property type="entry name" value="MreC"/>
    <property type="match status" value="1"/>
</dbReference>
<keyword evidence="5" id="KW-0812">Transmembrane</keyword>
<evidence type="ECO:0000256" key="3">
    <source>
        <dbReference type="ARBA" id="ARBA00022960"/>
    </source>
</evidence>
<dbReference type="InterPro" id="IPR055342">
    <property type="entry name" value="MreC_beta-barrel_core"/>
</dbReference>
<dbReference type="AlphaFoldDB" id="A0A1F6Y3U3"/>
<evidence type="ECO:0000256" key="2">
    <source>
        <dbReference type="ARBA" id="ARBA00013855"/>
    </source>
</evidence>
<dbReference type="InterPro" id="IPR042177">
    <property type="entry name" value="Cell/Rod_1"/>
</dbReference>
<dbReference type="PANTHER" id="PTHR34138">
    <property type="entry name" value="CELL SHAPE-DETERMINING PROTEIN MREC"/>
    <property type="match status" value="1"/>
</dbReference>
<protein>
    <recommendedName>
        <fullName evidence="2">Cell shape-determining protein MreC</fullName>
    </recommendedName>
    <alternativeName>
        <fullName evidence="4">Cell shape protein MreC</fullName>
    </alternativeName>
</protein>
<keyword evidence="5" id="KW-1133">Transmembrane helix</keyword>
<sequence>MSYLLDKKIQRKKILYAVFSAIILLVLFYFRFGLWNGLAYFSHTVFRPILIFGNNVGGKLNSARSYFASKNSLYLENQNLQSKITENEARMSNYNSLLYENENLKEILDRKDEKTKVVLGSILSKPNQSPYDTLVLDIGADLGIKSGERVLALGNVLIGRIANIYHNSSKVILFSSNGEKTQVVVVEKNLPAGRQGVFLELVGRGGGNFEMIMPRDLKLEKGDQVVLPGIIPYVVGIVETIISDPRDPFVKALLTSPVNIQELKFVEVETQK</sequence>
<name>A0A1F6Y3U3_9BACT</name>
<dbReference type="InterPro" id="IPR042175">
    <property type="entry name" value="Cell/Rod_MreC_2"/>
</dbReference>
<organism evidence="7 8">
    <name type="scientific">Candidatus Nomurabacteria bacterium RIFCSPLOWO2_02_FULL_40_67</name>
    <dbReference type="NCBI Taxonomy" id="1801787"/>
    <lineage>
        <taxon>Bacteria</taxon>
        <taxon>Candidatus Nomuraibacteriota</taxon>
    </lineage>
</organism>
<keyword evidence="3" id="KW-0133">Cell shape</keyword>
<comment type="caution">
    <text evidence="7">The sequence shown here is derived from an EMBL/GenBank/DDBJ whole genome shotgun (WGS) entry which is preliminary data.</text>
</comment>
<dbReference type="InterPro" id="IPR007221">
    <property type="entry name" value="MreC"/>
</dbReference>
<dbReference type="GO" id="GO:0008360">
    <property type="term" value="P:regulation of cell shape"/>
    <property type="evidence" value="ECO:0007669"/>
    <property type="project" value="UniProtKB-KW"/>
</dbReference>
<accession>A0A1F6Y3U3</accession>
<evidence type="ECO:0000256" key="4">
    <source>
        <dbReference type="ARBA" id="ARBA00032089"/>
    </source>
</evidence>
<evidence type="ECO:0000259" key="6">
    <source>
        <dbReference type="Pfam" id="PF04085"/>
    </source>
</evidence>
<evidence type="ECO:0000313" key="7">
    <source>
        <dbReference type="EMBL" id="OGJ01051.1"/>
    </source>
</evidence>
<feature type="transmembrane region" description="Helical" evidence="5">
    <location>
        <begin position="14"/>
        <end position="32"/>
    </location>
</feature>
<dbReference type="EMBL" id="MFVL01000024">
    <property type="protein sequence ID" value="OGJ01051.1"/>
    <property type="molecule type" value="Genomic_DNA"/>
</dbReference>
<dbReference type="Gene3D" id="2.40.10.340">
    <property type="entry name" value="Rod shape-determining protein MreC, domain 1"/>
    <property type="match status" value="1"/>
</dbReference>
<gene>
    <name evidence="7" type="ORF">A3I23_01970</name>
</gene>
<evidence type="ECO:0000256" key="5">
    <source>
        <dbReference type="SAM" id="Phobius"/>
    </source>
</evidence>
<dbReference type="GO" id="GO:0005886">
    <property type="term" value="C:plasma membrane"/>
    <property type="evidence" value="ECO:0007669"/>
    <property type="project" value="TreeGrafter"/>
</dbReference>